<evidence type="ECO:0000256" key="2">
    <source>
        <dbReference type="ARBA" id="ARBA00022737"/>
    </source>
</evidence>
<dbReference type="GO" id="GO:0051707">
    <property type="term" value="P:response to other organism"/>
    <property type="evidence" value="ECO:0007669"/>
    <property type="project" value="UniProtKB-ARBA"/>
</dbReference>
<keyword evidence="2" id="KW-0677">Repeat</keyword>
<proteinExistence type="predicted"/>
<dbReference type="PANTHER" id="PTHR36766:SF70">
    <property type="entry name" value="DISEASE RESISTANCE PROTEIN RGA4"/>
    <property type="match status" value="1"/>
</dbReference>
<comment type="caution">
    <text evidence="11">The sequence shown here is derived from an EMBL/GenBank/DDBJ whole genome shotgun (WGS) entry which is preliminary data.</text>
</comment>
<keyword evidence="1" id="KW-0433">Leucine-rich repeat</keyword>
<keyword evidence="4" id="KW-0611">Plant defense</keyword>
<dbReference type="InterPro" id="IPR042197">
    <property type="entry name" value="Apaf_helical"/>
</dbReference>
<feature type="domain" description="Disease resistance protein winged helix" evidence="8">
    <location>
        <begin position="438"/>
        <end position="510"/>
    </location>
</feature>
<dbReference type="InterPro" id="IPR055414">
    <property type="entry name" value="LRR_R13L4/SHOC2-like"/>
</dbReference>
<evidence type="ECO:0000256" key="1">
    <source>
        <dbReference type="ARBA" id="ARBA00022614"/>
    </source>
</evidence>
<dbReference type="PROSITE" id="PS51450">
    <property type="entry name" value="LRR"/>
    <property type="match status" value="1"/>
</dbReference>
<gene>
    <name evidence="11" type="ORF">M0R45_029338</name>
</gene>
<keyword evidence="5" id="KW-0067">ATP-binding</keyword>
<dbReference type="FunFam" id="3.40.50.300:FF:001091">
    <property type="entry name" value="Probable disease resistance protein At1g61300"/>
    <property type="match status" value="1"/>
</dbReference>
<dbReference type="Pfam" id="PF23598">
    <property type="entry name" value="LRR_14"/>
    <property type="match status" value="1"/>
</dbReference>
<feature type="domain" description="Disease resistance R13L4/SHOC-2-like LRR" evidence="9">
    <location>
        <begin position="1057"/>
        <end position="1210"/>
    </location>
</feature>
<keyword evidence="12" id="KW-1185">Reference proteome</keyword>
<dbReference type="Proteomes" id="UP001457282">
    <property type="component" value="Unassembled WGS sequence"/>
</dbReference>
<name>A0AAW1WBW8_RUBAR</name>
<dbReference type="SUPFAM" id="SSF52047">
    <property type="entry name" value="RNI-like"/>
    <property type="match status" value="1"/>
</dbReference>
<dbReference type="InterPro" id="IPR032675">
    <property type="entry name" value="LRR_dom_sf"/>
</dbReference>
<feature type="domain" description="Disease resistance N-terminal" evidence="7">
    <location>
        <begin position="13"/>
        <end position="97"/>
    </location>
</feature>
<dbReference type="InterPro" id="IPR058922">
    <property type="entry name" value="WHD_DRP"/>
</dbReference>
<organism evidence="11 12">
    <name type="scientific">Rubus argutus</name>
    <name type="common">Southern blackberry</name>
    <dbReference type="NCBI Taxonomy" id="59490"/>
    <lineage>
        <taxon>Eukaryota</taxon>
        <taxon>Viridiplantae</taxon>
        <taxon>Streptophyta</taxon>
        <taxon>Embryophyta</taxon>
        <taxon>Tracheophyta</taxon>
        <taxon>Spermatophyta</taxon>
        <taxon>Magnoliopsida</taxon>
        <taxon>eudicotyledons</taxon>
        <taxon>Gunneridae</taxon>
        <taxon>Pentapetalae</taxon>
        <taxon>rosids</taxon>
        <taxon>fabids</taxon>
        <taxon>Rosales</taxon>
        <taxon>Rosaceae</taxon>
        <taxon>Rosoideae</taxon>
        <taxon>Rosoideae incertae sedis</taxon>
        <taxon>Rubus</taxon>
    </lineage>
</organism>
<dbReference type="InterPro" id="IPR001611">
    <property type="entry name" value="Leu-rich_rpt"/>
</dbReference>
<evidence type="ECO:0000259" key="6">
    <source>
        <dbReference type="Pfam" id="PF00931"/>
    </source>
</evidence>
<dbReference type="GO" id="GO:0006952">
    <property type="term" value="P:defense response"/>
    <property type="evidence" value="ECO:0007669"/>
    <property type="project" value="UniProtKB-KW"/>
</dbReference>
<evidence type="ECO:0000259" key="7">
    <source>
        <dbReference type="Pfam" id="PF18052"/>
    </source>
</evidence>
<protein>
    <submittedName>
        <fullName evidence="11">Uncharacterized protein</fullName>
    </submittedName>
</protein>
<evidence type="ECO:0000256" key="4">
    <source>
        <dbReference type="ARBA" id="ARBA00022821"/>
    </source>
</evidence>
<reference evidence="11 12" key="1">
    <citation type="journal article" date="2023" name="G3 (Bethesda)">
        <title>A chromosome-length genome assembly and annotation of blackberry (Rubus argutus, cv. 'Hillquist').</title>
        <authorList>
            <person name="Bruna T."/>
            <person name="Aryal R."/>
            <person name="Dudchenko O."/>
            <person name="Sargent D.J."/>
            <person name="Mead D."/>
            <person name="Buti M."/>
            <person name="Cavallini A."/>
            <person name="Hytonen T."/>
            <person name="Andres J."/>
            <person name="Pham M."/>
            <person name="Weisz D."/>
            <person name="Mascagni F."/>
            <person name="Usai G."/>
            <person name="Natali L."/>
            <person name="Bassil N."/>
            <person name="Fernandez G.E."/>
            <person name="Lomsadze A."/>
            <person name="Armour M."/>
            <person name="Olukolu B."/>
            <person name="Poorten T."/>
            <person name="Britton C."/>
            <person name="Davik J."/>
            <person name="Ashrafi H."/>
            <person name="Aiden E.L."/>
            <person name="Borodovsky M."/>
            <person name="Worthington M."/>
        </authorList>
    </citation>
    <scope>NUCLEOTIDE SEQUENCE [LARGE SCALE GENOMIC DNA]</scope>
    <source>
        <strain evidence="11">PI 553951</strain>
    </source>
</reference>
<keyword evidence="3" id="KW-0547">Nucleotide-binding</keyword>
<dbReference type="InterPro" id="IPR036388">
    <property type="entry name" value="WH-like_DNA-bd_sf"/>
</dbReference>
<evidence type="ECO:0000313" key="11">
    <source>
        <dbReference type="EMBL" id="KAK9920792.1"/>
    </source>
</evidence>
<dbReference type="Pfam" id="PF25019">
    <property type="entry name" value="LRR_R13L1-DRL21"/>
    <property type="match status" value="1"/>
</dbReference>
<dbReference type="Gene3D" id="1.20.5.4130">
    <property type="match status" value="1"/>
</dbReference>
<dbReference type="SUPFAM" id="SSF52058">
    <property type="entry name" value="L domain-like"/>
    <property type="match status" value="2"/>
</dbReference>
<evidence type="ECO:0000256" key="3">
    <source>
        <dbReference type="ARBA" id="ARBA00022741"/>
    </source>
</evidence>
<evidence type="ECO:0000259" key="9">
    <source>
        <dbReference type="Pfam" id="PF23598"/>
    </source>
</evidence>
<dbReference type="Gene3D" id="3.80.10.10">
    <property type="entry name" value="Ribonuclease Inhibitor"/>
    <property type="match status" value="3"/>
</dbReference>
<feature type="domain" description="R13L1/DRL21-like LRR repeat region" evidence="10">
    <location>
        <begin position="649"/>
        <end position="778"/>
    </location>
</feature>
<dbReference type="InterPro" id="IPR002182">
    <property type="entry name" value="NB-ARC"/>
</dbReference>
<dbReference type="GO" id="GO:0005524">
    <property type="term" value="F:ATP binding"/>
    <property type="evidence" value="ECO:0007669"/>
    <property type="project" value="UniProtKB-KW"/>
</dbReference>
<dbReference type="Gene3D" id="1.10.8.430">
    <property type="entry name" value="Helical domain of apoptotic protease-activating factors"/>
    <property type="match status" value="1"/>
</dbReference>
<dbReference type="Gene3D" id="1.10.10.10">
    <property type="entry name" value="Winged helix-like DNA-binding domain superfamily/Winged helix DNA-binding domain"/>
    <property type="match status" value="1"/>
</dbReference>
<dbReference type="PRINTS" id="PR00364">
    <property type="entry name" value="DISEASERSIST"/>
</dbReference>
<evidence type="ECO:0000259" key="10">
    <source>
        <dbReference type="Pfam" id="PF25019"/>
    </source>
</evidence>
<dbReference type="EMBL" id="JBEDUW010000006">
    <property type="protein sequence ID" value="KAK9920792.1"/>
    <property type="molecule type" value="Genomic_DNA"/>
</dbReference>
<evidence type="ECO:0000313" key="12">
    <source>
        <dbReference type="Proteomes" id="UP001457282"/>
    </source>
</evidence>
<dbReference type="PANTHER" id="PTHR36766">
    <property type="entry name" value="PLANT BROAD-SPECTRUM MILDEW RESISTANCE PROTEIN RPW8"/>
    <property type="match status" value="1"/>
</dbReference>
<dbReference type="Pfam" id="PF00931">
    <property type="entry name" value="NB-ARC"/>
    <property type="match status" value="1"/>
</dbReference>
<dbReference type="InterPro" id="IPR027417">
    <property type="entry name" value="P-loop_NTPase"/>
</dbReference>
<sequence length="1331" mass="149253">MADFLLTFAAEGILTKVTSLAAQEFSLVLGFKGDLARLHKSFLKIQALLRDVHYSQVQGEAVEKWLKDLEDIAHRADDVLDEIAYEALRRKVELQNQMKKKVQNFISHSNPVAFRLKMAHKFKKIDTCLVELNNEASGPTIGLVARAIADATSQDNQVLDRETISEFVTDEKYIIGREEVVSDIVKTLTKSSYGEDNCLPVLAIVGMAGLGKTTLAKSIYHRSEIDAHFNEKIWVCVSTPFEVKKILRGILESLKPEKAAAQSKDAICKFLREELKEKRYLLVLDDVWNEDPEKWRELRSCLSTVNDTRGSSIIVTARSGEVAKVMETLPRCALRRLSDEQCWSILKNKAVPVGSAPISEYQEKIGREIAKKCGGLPLVARILGHMMRSKTSDGWQSILKSGIWDSPEEEKRILSILKLSFDELKPLSLKQCFAYCSMFIKDSDIEKDDLIQLWMAQGWLHPSSDRSSLEMEDIGEEYFNILLGKSFFQDVTNDYGITKCKMHDLLHDLAERVSKSKDLRSLFPNGGVTEFLGNTLLSSFKALRVLNLHKADIEELPDSIGKLKHLRYLNVLKTGIKAFPKSIGQLYNLQTLKIPYQLEEFPREIANLINLRHVYFGRYMKVPAGILGRLTNLQSLPFVKVNKETGPGIEELGGVNQLRGTLSIHNLEHVRDGEAAQKAKIVEKKHLRKLILGWRDWGLSNDEEVSNSVNNDEEVLEGLPPHPNLEFLEIQGFMGVQFASWGLPNNLKEIELLGCNNCQGLPVLGHLPNLRRVKVKNMENLTCIGSEFYGAGLTRGALFPALKTLDIENARNLIEWMEAPASSCRVFPCLEELTLIHCDQLTSAPTHFPSLQKFLVIEGDFLSNSTYLDEGRDSGMAIASILSNQLTTLTSLAISSVKGLTCLPEGMLENNKNLEHLRISHCENLTCIAPQSQGFEYCCESLSSITIWGCQNLRYLPDGLLSPSLKKLRLLCKGLECIPDITHGGLTSLETLTISHCSKITSITPFSQGGLPSLRELEIEKCPELFLPSGLESCTSLEKLTITNCPRVVWSSLSTSSLQELCVSNLESLPTTLHGGFASLRQLTIEDCESPQIENSAFLQTLVSLQQLNIHFSNNLETLPSLDKLTSLRSLDISVCSSLKCLPNGLAASSVCSLTRLKTLTIGPFWKKLESFPAFQAIPQLERLEIWGWPKLKSLPEQIQCFTSLTELQIISFHGVETMPEWLGNLASLEVLHIYGCNKLMHLPSVKAMQRLTKLKQIRIDGCPLLEERCTEESRPEWPKIRHLPFIKRASSLLLANNLGRFSLNWRNSCCANRVVVLQLIHFPYSYGGIK</sequence>
<evidence type="ECO:0000256" key="5">
    <source>
        <dbReference type="ARBA" id="ARBA00022840"/>
    </source>
</evidence>
<feature type="domain" description="NB-ARC" evidence="6">
    <location>
        <begin position="178"/>
        <end position="352"/>
    </location>
</feature>
<dbReference type="GO" id="GO:0043531">
    <property type="term" value="F:ADP binding"/>
    <property type="evidence" value="ECO:0007669"/>
    <property type="project" value="InterPro"/>
</dbReference>
<dbReference type="Pfam" id="PF18052">
    <property type="entry name" value="Rx_N"/>
    <property type="match status" value="1"/>
</dbReference>
<dbReference type="Gene3D" id="3.40.50.300">
    <property type="entry name" value="P-loop containing nucleotide triphosphate hydrolases"/>
    <property type="match status" value="1"/>
</dbReference>
<dbReference type="InterPro" id="IPR041118">
    <property type="entry name" value="Rx_N"/>
</dbReference>
<dbReference type="Pfam" id="PF23559">
    <property type="entry name" value="WHD_DRP"/>
    <property type="match status" value="1"/>
</dbReference>
<dbReference type="FunFam" id="1.10.10.10:FF:000322">
    <property type="entry name" value="Probable disease resistance protein At1g63360"/>
    <property type="match status" value="1"/>
</dbReference>
<accession>A0AAW1WBW8</accession>
<evidence type="ECO:0000259" key="8">
    <source>
        <dbReference type="Pfam" id="PF23559"/>
    </source>
</evidence>
<dbReference type="SUPFAM" id="SSF52540">
    <property type="entry name" value="P-loop containing nucleoside triphosphate hydrolases"/>
    <property type="match status" value="1"/>
</dbReference>
<dbReference type="InterPro" id="IPR056789">
    <property type="entry name" value="LRR_R13L1-DRL21"/>
</dbReference>